<evidence type="ECO:0000256" key="1">
    <source>
        <dbReference type="SAM" id="MobiDB-lite"/>
    </source>
</evidence>
<accession>A0A9N9LQJ0</accession>
<feature type="transmembrane region" description="Helical" evidence="2">
    <location>
        <begin position="139"/>
        <end position="162"/>
    </location>
</feature>
<name>A0A9N9LQJ0_9HELO</name>
<dbReference type="AlphaFoldDB" id="A0A9N9LQJ0"/>
<keyword evidence="4" id="KW-1185">Reference proteome</keyword>
<feature type="region of interest" description="Disordered" evidence="1">
    <location>
        <begin position="99"/>
        <end position="126"/>
    </location>
</feature>
<evidence type="ECO:0000313" key="4">
    <source>
        <dbReference type="Proteomes" id="UP000701801"/>
    </source>
</evidence>
<proteinExistence type="predicted"/>
<keyword evidence="2" id="KW-0472">Membrane</keyword>
<sequence length="219" mass="23631">MAVVKKNQSPFHVDNCIGGLHGTTYTWNPPASLNGQSGSLEISDGLTKDVSPQVFFRPGSEQGQNVIISSSITQSPFETNHPISFIFSSSSRNFEAFSTSTPVPTASGVSTSVSPSPHTRSLDESDNDFAPGFNTGAKVWIAIAITAVICLIGGAITFAFWYRKRSRKVKYGSNAKSMSSAKGFDINTSVEWKAELEAVSNVRHVSPVELDTEPLKLKR</sequence>
<organism evidence="3 4">
    <name type="scientific">Hymenoscyphus albidus</name>
    <dbReference type="NCBI Taxonomy" id="595503"/>
    <lineage>
        <taxon>Eukaryota</taxon>
        <taxon>Fungi</taxon>
        <taxon>Dikarya</taxon>
        <taxon>Ascomycota</taxon>
        <taxon>Pezizomycotina</taxon>
        <taxon>Leotiomycetes</taxon>
        <taxon>Helotiales</taxon>
        <taxon>Helotiaceae</taxon>
        <taxon>Hymenoscyphus</taxon>
    </lineage>
</organism>
<dbReference type="Proteomes" id="UP000701801">
    <property type="component" value="Unassembled WGS sequence"/>
</dbReference>
<dbReference type="EMBL" id="CAJVRM010000223">
    <property type="protein sequence ID" value="CAG8977547.1"/>
    <property type="molecule type" value="Genomic_DNA"/>
</dbReference>
<evidence type="ECO:0000313" key="3">
    <source>
        <dbReference type="EMBL" id="CAG8977547.1"/>
    </source>
</evidence>
<keyword evidence="2" id="KW-0812">Transmembrane</keyword>
<feature type="compositionally biased region" description="Polar residues" evidence="1">
    <location>
        <begin position="99"/>
        <end position="119"/>
    </location>
</feature>
<gene>
    <name evidence="3" type="ORF">HYALB_00012353</name>
</gene>
<reference evidence="3" key="1">
    <citation type="submission" date="2021-07" db="EMBL/GenBank/DDBJ databases">
        <authorList>
            <person name="Durling M."/>
        </authorList>
    </citation>
    <scope>NUCLEOTIDE SEQUENCE</scope>
</reference>
<protein>
    <submittedName>
        <fullName evidence="3">Uncharacterized protein</fullName>
    </submittedName>
</protein>
<keyword evidence="2" id="KW-1133">Transmembrane helix</keyword>
<evidence type="ECO:0000256" key="2">
    <source>
        <dbReference type="SAM" id="Phobius"/>
    </source>
</evidence>
<comment type="caution">
    <text evidence="3">The sequence shown here is derived from an EMBL/GenBank/DDBJ whole genome shotgun (WGS) entry which is preliminary data.</text>
</comment>